<comment type="similarity">
    <text evidence="2">Belongs to the RENT3 family.</text>
</comment>
<dbReference type="GO" id="GO:0003729">
    <property type="term" value="F:mRNA binding"/>
    <property type="evidence" value="ECO:0007669"/>
    <property type="project" value="TreeGrafter"/>
</dbReference>
<dbReference type="GO" id="GO:0045727">
    <property type="term" value="P:positive regulation of translation"/>
    <property type="evidence" value="ECO:0007669"/>
    <property type="project" value="TreeGrafter"/>
</dbReference>
<evidence type="ECO:0000313" key="8">
    <source>
        <dbReference type="Proteomes" id="UP000195402"/>
    </source>
</evidence>
<feature type="region of interest" description="Disordered" evidence="5">
    <location>
        <begin position="417"/>
        <end position="466"/>
    </location>
</feature>
<dbReference type="STRING" id="56857.A0A200Q2U9"/>
<feature type="compositionally biased region" description="Low complexity" evidence="5">
    <location>
        <begin position="257"/>
        <end position="270"/>
    </location>
</feature>
<accession>A0A200Q2U9</accession>
<dbReference type="Proteomes" id="UP000195402">
    <property type="component" value="Unassembled WGS sequence"/>
</dbReference>
<protein>
    <submittedName>
        <fullName evidence="7">Regulator of nonsense-mediated decay</fullName>
    </submittedName>
</protein>
<feature type="compositionally biased region" description="Polar residues" evidence="5">
    <location>
        <begin position="433"/>
        <end position="454"/>
    </location>
</feature>
<dbReference type="InterPro" id="IPR039722">
    <property type="entry name" value="Upf3"/>
</dbReference>
<dbReference type="Pfam" id="PF03467">
    <property type="entry name" value="Smg4_UPF3"/>
    <property type="match status" value="1"/>
</dbReference>
<evidence type="ECO:0000259" key="6">
    <source>
        <dbReference type="Pfam" id="PF03467"/>
    </source>
</evidence>
<comment type="subcellular location">
    <subcellularLocation>
        <location evidence="1">Nucleus</location>
    </subcellularLocation>
</comment>
<dbReference type="AlphaFoldDB" id="A0A200Q2U9"/>
<dbReference type="GO" id="GO:0005730">
    <property type="term" value="C:nucleolus"/>
    <property type="evidence" value="ECO:0007669"/>
    <property type="project" value="TreeGrafter"/>
</dbReference>
<organism evidence="7 8">
    <name type="scientific">Macleaya cordata</name>
    <name type="common">Five-seeded plume-poppy</name>
    <name type="synonym">Bocconia cordata</name>
    <dbReference type="NCBI Taxonomy" id="56857"/>
    <lineage>
        <taxon>Eukaryota</taxon>
        <taxon>Viridiplantae</taxon>
        <taxon>Streptophyta</taxon>
        <taxon>Embryophyta</taxon>
        <taxon>Tracheophyta</taxon>
        <taxon>Spermatophyta</taxon>
        <taxon>Magnoliopsida</taxon>
        <taxon>Ranunculales</taxon>
        <taxon>Papaveraceae</taxon>
        <taxon>Papaveroideae</taxon>
        <taxon>Macleaya</taxon>
    </lineage>
</organism>
<keyword evidence="3" id="KW-0866">Nonsense-mediated mRNA decay</keyword>
<dbReference type="GO" id="GO:0000184">
    <property type="term" value="P:nuclear-transcribed mRNA catabolic process, nonsense-mediated decay"/>
    <property type="evidence" value="ECO:0007669"/>
    <property type="project" value="UniProtKB-KW"/>
</dbReference>
<name>A0A200Q2U9_MACCD</name>
<dbReference type="InterPro" id="IPR012677">
    <property type="entry name" value="Nucleotide-bd_a/b_plait_sf"/>
</dbReference>
<proteinExistence type="inferred from homology"/>
<evidence type="ECO:0000256" key="5">
    <source>
        <dbReference type="SAM" id="MobiDB-lite"/>
    </source>
</evidence>
<dbReference type="SUPFAM" id="SSF54928">
    <property type="entry name" value="RNA-binding domain, RBD"/>
    <property type="match status" value="1"/>
</dbReference>
<dbReference type="PANTHER" id="PTHR13112">
    <property type="entry name" value="UPF3 REGULATOR OF NONSENSE TRANSCRIPTS-LIKE PROTEIN"/>
    <property type="match status" value="1"/>
</dbReference>
<feature type="compositionally biased region" description="Basic and acidic residues" evidence="5">
    <location>
        <begin position="173"/>
        <end position="187"/>
    </location>
</feature>
<comment type="caution">
    <text evidence="7">The sequence shown here is derived from an EMBL/GenBank/DDBJ whole genome shotgun (WGS) entry which is preliminary data.</text>
</comment>
<dbReference type="InterPro" id="IPR035979">
    <property type="entry name" value="RBD_domain_sf"/>
</dbReference>
<evidence type="ECO:0000256" key="2">
    <source>
        <dbReference type="ARBA" id="ARBA00005991"/>
    </source>
</evidence>
<keyword evidence="4" id="KW-0539">Nucleus</keyword>
<feature type="compositionally biased region" description="Basic and acidic residues" evidence="5">
    <location>
        <begin position="361"/>
        <end position="390"/>
    </location>
</feature>
<feature type="compositionally biased region" description="Basic and acidic residues" evidence="5">
    <location>
        <begin position="338"/>
        <end position="349"/>
    </location>
</feature>
<dbReference type="InParanoid" id="A0A200Q2U9"/>
<feature type="region of interest" description="Disordered" evidence="5">
    <location>
        <begin position="99"/>
        <end position="187"/>
    </location>
</feature>
<keyword evidence="8" id="KW-1185">Reference proteome</keyword>
<dbReference type="OrthoDB" id="18087at2759"/>
<evidence type="ECO:0000313" key="7">
    <source>
        <dbReference type="EMBL" id="OVA04791.1"/>
    </source>
</evidence>
<dbReference type="InterPro" id="IPR005120">
    <property type="entry name" value="UPF3_dom"/>
</dbReference>
<reference evidence="7 8" key="1">
    <citation type="journal article" date="2017" name="Mol. Plant">
        <title>The Genome of Medicinal Plant Macleaya cordata Provides New Insights into Benzylisoquinoline Alkaloids Metabolism.</title>
        <authorList>
            <person name="Liu X."/>
            <person name="Liu Y."/>
            <person name="Huang P."/>
            <person name="Ma Y."/>
            <person name="Qing Z."/>
            <person name="Tang Q."/>
            <person name="Cao H."/>
            <person name="Cheng P."/>
            <person name="Zheng Y."/>
            <person name="Yuan Z."/>
            <person name="Zhou Y."/>
            <person name="Liu J."/>
            <person name="Tang Z."/>
            <person name="Zhuo Y."/>
            <person name="Zhang Y."/>
            <person name="Yu L."/>
            <person name="Huang J."/>
            <person name="Yang P."/>
            <person name="Peng Q."/>
            <person name="Zhang J."/>
            <person name="Jiang W."/>
            <person name="Zhang Z."/>
            <person name="Lin K."/>
            <person name="Ro D.K."/>
            <person name="Chen X."/>
            <person name="Xiong X."/>
            <person name="Shang Y."/>
            <person name="Huang S."/>
            <person name="Zeng J."/>
        </authorList>
    </citation>
    <scope>NUCLEOTIDE SEQUENCE [LARGE SCALE GENOMIC DNA]</scope>
    <source>
        <strain evidence="8">cv. BLH2017</strain>
        <tissue evidence="7">Root</tissue>
    </source>
</reference>
<evidence type="ECO:0000256" key="4">
    <source>
        <dbReference type="ARBA" id="ARBA00023242"/>
    </source>
</evidence>
<feature type="region of interest" description="Disordered" evidence="5">
    <location>
        <begin position="305"/>
        <end position="397"/>
    </location>
</feature>
<dbReference type="GO" id="GO:0005737">
    <property type="term" value="C:cytoplasm"/>
    <property type="evidence" value="ECO:0007669"/>
    <property type="project" value="TreeGrafter"/>
</dbReference>
<evidence type="ECO:0000256" key="1">
    <source>
        <dbReference type="ARBA" id="ARBA00004123"/>
    </source>
</evidence>
<feature type="domain" description="UPF3" evidence="6">
    <location>
        <begin position="3"/>
        <end position="124"/>
    </location>
</feature>
<feature type="region of interest" description="Disordered" evidence="5">
    <location>
        <begin position="479"/>
        <end position="544"/>
    </location>
</feature>
<feature type="region of interest" description="Disordered" evidence="5">
    <location>
        <begin position="250"/>
        <end position="280"/>
    </location>
</feature>
<dbReference type="Gene3D" id="3.30.70.330">
    <property type="match status" value="1"/>
</dbReference>
<dbReference type="FunCoup" id="A0A200Q2U9">
    <property type="interactions" value="1261"/>
</dbReference>
<feature type="compositionally biased region" description="Low complexity" evidence="5">
    <location>
        <begin position="145"/>
        <end position="156"/>
    </location>
</feature>
<feature type="compositionally biased region" description="Low complexity" evidence="5">
    <location>
        <begin position="324"/>
        <end position="337"/>
    </location>
</feature>
<dbReference type="CDD" id="cd12455">
    <property type="entry name" value="RRM_like_Smg4_UPF3"/>
    <property type="match status" value="1"/>
</dbReference>
<dbReference type="PANTHER" id="PTHR13112:SF0">
    <property type="entry name" value="FI21285P1"/>
    <property type="match status" value="1"/>
</dbReference>
<dbReference type="EMBL" id="MVGT01003263">
    <property type="protein sequence ID" value="OVA04791.1"/>
    <property type="molecule type" value="Genomic_DNA"/>
</dbReference>
<evidence type="ECO:0000256" key="3">
    <source>
        <dbReference type="ARBA" id="ARBA00023161"/>
    </source>
</evidence>
<sequence>MCSHKHQQYSRAYIDFKKPDDVVEFAEFFDGHVFVNEKGTQFKAIVEYSPSQRVPKPWSKKDGREGTIFKDPEYLEFLELLAKPVENLPSAEIQLERREAERAGAPKEAPIVTPLMDFVRQKRAAKSGPQRSSSNGKLNRRAVGASSSNSRSTSSKRSSEKKRASTSMYVQRDSAKNASGKEKSTYILVPRRENQQLSDKSTSVAAATGSEIVDDEIVPSTDGAISGASGAVAPVKKKVLLLKGKEREIAHATGSGSQPSVVNSPVKNSSGAPNFKQIQRREASGKIIRSILSNKEAQTEQQIQSLNLEKDKRPPRPMRSVLKDSLSSNSQAACSSDCDSKRASDDKVIGSDLHGFGSSNEKQEKRTRNKDRPDRGVWTLRRSDGSHASDDSLSSSSSLATQVLSDSVDGITITQHVPVHGVSKPGDDVVDTEFNNKSSSPSGKPRNLDTSVHNTRYGRGVNSSSAYDLPLSNAEMKVDMPSTSRSGEVKTFGGGRSSYSSVENGSHRHTGRRGPAHAVKDVEGSMNLSDGKPSKRGGAASYGSHESNDYPNVFAEASMGSEVGFGFLVLHKLAPWFMPLATQISEGLVNLVSGERNTILVDAFYFISCSQFWRFANRSAEMQNASLDSVMFIDHDMVENMRFLPSCPTDQDVLFPFSVVHTKLGLDLGVGASSLLPFSKQITGSFLMLE</sequence>
<gene>
    <name evidence="7" type="ORF">BVC80_8529g5</name>
</gene>